<sequence>MGILCGGCLGTSHDRLPLIGRERELESIATVIGTDSSVVLLGAAGVGKTRLAREALHHRRRAHQWVVGTRAAASIPLGAVSHLLPDGGQPGDTASLVRAVAARLTAQPGVVVGVDDAHLLDDASVALLHQLVLCRAATVVATVRTGDPGSDPLLALWKDTGERLTVHPLPDEAVDLLLAQALPGPIDPISRRHLRRLAAGNPLLLRELLADARQSGTLATREGIWHWRGPGPAGARVGDLVLTRVRELDKAARAVLEIVACGEPLALSVVERLAGTAAVDAAERSGMVVAERSGDRTVVRLAHPLYGEGLRSAMPVARARAIWRDLAVDMAVRPMRRRDDVLLAGVWELQSGTVRRPDVLLAAARQAMARFDLALAERLARASRSAATAARGSGGEREADWLLAEILQFRGRGTEAAAMLPDHGSTVADPARAVTRAMILYWGLGQREDAEKALDASDTAEATRSWIMLFDGRCREALGAAESVLRAPDSGDQAVIWAAMGGGFAAGLLGRTDRAAAIAEQGRAVADAHAEQYPWGQAQVAYGLCMARFAAGAVGAAREIADAGYGAAVARDARAMAGLWAAFRGVVAKAAGRIVDAGDALREAVVLLEDGDTYQVTRVILAELAGAYALAGDATAAANCLARADAMRAPVNRLFHAWMELDRAWATAAGGARSAAATLALRAADLARRTDQPTIEAICRYDAARLGEAARVQQRLHVLAGEVDGEFVAVLAGAARALAGRDGAGLDRATGQFGEHDHRLLAAETATAAAQAYRRDGRVGLAHRAAERAATLRAGCQGARTPLLDLDGPASVLTPREREIATLAIGLPSREVARRLGVSVRTVDNHLARIYQKLGITGRAELRAIIR</sequence>
<dbReference type="RefSeq" id="WP_203999381.1">
    <property type="nucleotide sequence ID" value="NZ_BOPG01000037.1"/>
</dbReference>
<dbReference type="SUPFAM" id="SSF52540">
    <property type="entry name" value="P-loop containing nucleoside triphosphate hydrolases"/>
    <property type="match status" value="1"/>
</dbReference>
<dbReference type="SMART" id="SM00421">
    <property type="entry name" value="HTH_LUXR"/>
    <property type="match status" value="1"/>
</dbReference>
<dbReference type="Gene3D" id="3.40.50.300">
    <property type="entry name" value="P-loop containing nucleotide triphosphate hydrolases"/>
    <property type="match status" value="1"/>
</dbReference>
<dbReference type="InterPro" id="IPR027417">
    <property type="entry name" value="P-loop_NTPase"/>
</dbReference>
<evidence type="ECO:0000259" key="3">
    <source>
        <dbReference type="PROSITE" id="PS50043"/>
    </source>
</evidence>
<evidence type="ECO:0000256" key="2">
    <source>
        <dbReference type="ARBA" id="ARBA00022840"/>
    </source>
</evidence>
<comment type="caution">
    <text evidence="4">The sequence shown here is derived from an EMBL/GenBank/DDBJ whole genome shotgun (WGS) entry which is preliminary data.</text>
</comment>
<keyword evidence="1" id="KW-0547">Nucleotide-binding</keyword>
<keyword evidence="2" id="KW-0067">ATP-binding</keyword>
<dbReference type="InterPro" id="IPR016032">
    <property type="entry name" value="Sig_transdc_resp-reg_C-effctor"/>
</dbReference>
<protein>
    <submittedName>
        <fullName evidence="4">LuxR family transcriptional regulator</fullName>
    </submittedName>
</protein>
<evidence type="ECO:0000313" key="5">
    <source>
        <dbReference type="Proteomes" id="UP000612585"/>
    </source>
</evidence>
<feature type="domain" description="HTH luxR-type" evidence="3">
    <location>
        <begin position="806"/>
        <end position="867"/>
    </location>
</feature>
<dbReference type="InterPro" id="IPR036388">
    <property type="entry name" value="WH-like_DNA-bd_sf"/>
</dbReference>
<reference evidence="4" key="1">
    <citation type="submission" date="2021-01" db="EMBL/GenBank/DDBJ databases">
        <title>Whole genome shotgun sequence of Virgisporangium aurantiacum NBRC 16421.</title>
        <authorList>
            <person name="Komaki H."/>
            <person name="Tamura T."/>
        </authorList>
    </citation>
    <scope>NUCLEOTIDE SEQUENCE</scope>
    <source>
        <strain evidence="4">NBRC 16421</strain>
    </source>
</reference>
<name>A0A8J4E240_9ACTN</name>
<dbReference type="SUPFAM" id="SSF46894">
    <property type="entry name" value="C-terminal effector domain of the bipartite response regulators"/>
    <property type="match status" value="1"/>
</dbReference>
<dbReference type="Pfam" id="PF00196">
    <property type="entry name" value="GerE"/>
    <property type="match status" value="1"/>
</dbReference>
<dbReference type="AlphaFoldDB" id="A0A8J4E240"/>
<dbReference type="GO" id="GO:0005737">
    <property type="term" value="C:cytoplasm"/>
    <property type="evidence" value="ECO:0007669"/>
    <property type="project" value="TreeGrafter"/>
</dbReference>
<dbReference type="Proteomes" id="UP000612585">
    <property type="component" value="Unassembled WGS sequence"/>
</dbReference>
<dbReference type="GO" id="GO:0006355">
    <property type="term" value="P:regulation of DNA-templated transcription"/>
    <property type="evidence" value="ECO:0007669"/>
    <property type="project" value="InterPro"/>
</dbReference>
<dbReference type="PROSITE" id="PS50043">
    <property type="entry name" value="HTH_LUXR_2"/>
    <property type="match status" value="1"/>
</dbReference>
<dbReference type="Pfam" id="PF13191">
    <property type="entry name" value="AAA_16"/>
    <property type="match status" value="1"/>
</dbReference>
<evidence type="ECO:0000256" key="1">
    <source>
        <dbReference type="ARBA" id="ARBA00022741"/>
    </source>
</evidence>
<dbReference type="CDD" id="cd06170">
    <property type="entry name" value="LuxR_C_like"/>
    <property type="match status" value="1"/>
</dbReference>
<dbReference type="GO" id="GO:0004016">
    <property type="term" value="F:adenylate cyclase activity"/>
    <property type="evidence" value="ECO:0007669"/>
    <property type="project" value="TreeGrafter"/>
</dbReference>
<proteinExistence type="predicted"/>
<dbReference type="PANTHER" id="PTHR16305">
    <property type="entry name" value="TESTICULAR SOLUBLE ADENYLYL CYCLASE"/>
    <property type="match status" value="1"/>
</dbReference>
<keyword evidence="5" id="KW-1185">Reference proteome</keyword>
<dbReference type="InterPro" id="IPR041664">
    <property type="entry name" value="AAA_16"/>
</dbReference>
<dbReference type="Gene3D" id="1.10.10.10">
    <property type="entry name" value="Winged helix-like DNA-binding domain superfamily/Winged helix DNA-binding domain"/>
    <property type="match status" value="1"/>
</dbReference>
<evidence type="ECO:0000313" key="4">
    <source>
        <dbReference type="EMBL" id="GIJ58498.1"/>
    </source>
</evidence>
<dbReference type="EMBL" id="BOPG01000037">
    <property type="protein sequence ID" value="GIJ58498.1"/>
    <property type="molecule type" value="Genomic_DNA"/>
</dbReference>
<gene>
    <name evidence="4" type="ORF">Vau01_060140</name>
</gene>
<dbReference type="PROSITE" id="PS00622">
    <property type="entry name" value="HTH_LUXR_1"/>
    <property type="match status" value="1"/>
</dbReference>
<accession>A0A8J4E240</accession>
<dbReference type="GO" id="GO:0003677">
    <property type="term" value="F:DNA binding"/>
    <property type="evidence" value="ECO:0007669"/>
    <property type="project" value="InterPro"/>
</dbReference>
<dbReference type="PANTHER" id="PTHR16305:SF35">
    <property type="entry name" value="TRANSCRIPTIONAL ACTIVATOR DOMAIN"/>
    <property type="match status" value="1"/>
</dbReference>
<organism evidence="4 5">
    <name type="scientific">Virgisporangium aurantiacum</name>
    <dbReference type="NCBI Taxonomy" id="175570"/>
    <lineage>
        <taxon>Bacteria</taxon>
        <taxon>Bacillati</taxon>
        <taxon>Actinomycetota</taxon>
        <taxon>Actinomycetes</taxon>
        <taxon>Micromonosporales</taxon>
        <taxon>Micromonosporaceae</taxon>
        <taxon>Virgisporangium</taxon>
    </lineage>
</organism>
<dbReference type="InterPro" id="IPR000792">
    <property type="entry name" value="Tscrpt_reg_LuxR_C"/>
</dbReference>
<dbReference type="GO" id="GO:0005524">
    <property type="term" value="F:ATP binding"/>
    <property type="evidence" value="ECO:0007669"/>
    <property type="project" value="UniProtKB-KW"/>
</dbReference>